<gene>
    <name evidence="2" type="ORF">CN611_22545</name>
</gene>
<dbReference type="Proteomes" id="UP000220621">
    <property type="component" value="Unassembled WGS sequence"/>
</dbReference>
<sequence length="153" mass="17844">MPEFPLKGLQHTLLDRYDFMETEINISTDGNLEGKTKTWTYSNTHGFIGSVIVFLTDSSNTILYTTRPKSYKVDSVSYTKEFSDQDPTVRTNRIDIWNEQIPEDILKHAINYAIYHSYDPSPSPTIEHFLTPFNQRGKTDDRRDDKQRPVIKH</sequence>
<evidence type="ECO:0000313" key="2">
    <source>
        <dbReference type="EMBL" id="PEM50736.1"/>
    </source>
</evidence>
<dbReference type="EMBL" id="NUDL01000080">
    <property type="protein sequence ID" value="PEM50736.1"/>
    <property type="molecule type" value="Genomic_DNA"/>
</dbReference>
<feature type="region of interest" description="Disordered" evidence="1">
    <location>
        <begin position="131"/>
        <end position="153"/>
    </location>
</feature>
<organism evidence="2 3">
    <name type="scientific">Bacillus wiedmannii</name>
    <dbReference type="NCBI Taxonomy" id="1890302"/>
    <lineage>
        <taxon>Bacteria</taxon>
        <taxon>Bacillati</taxon>
        <taxon>Bacillota</taxon>
        <taxon>Bacilli</taxon>
        <taxon>Bacillales</taxon>
        <taxon>Bacillaceae</taxon>
        <taxon>Bacillus</taxon>
        <taxon>Bacillus cereus group</taxon>
    </lineage>
</organism>
<feature type="compositionally biased region" description="Basic and acidic residues" evidence="1">
    <location>
        <begin position="137"/>
        <end position="153"/>
    </location>
</feature>
<reference evidence="2 3" key="1">
    <citation type="submission" date="2017-09" db="EMBL/GenBank/DDBJ databases">
        <title>Large-scale bioinformatics analysis of Bacillus genomes uncovers conserved roles of natural products in bacterial physiology.</title>
        <authorList>
            <consortium name="Agbiome Team Llc"/>
            <person name="Bleich R.M."/>
            <person name="Grubbs K.J."/>
            <person name="Santa Maria K.C."/>
            <person name="Allen S.E."/>
            <person name="Farag S."/>
            <person name="Shank E.A."/>
            <person name="Bowers A."/>
        </authorList>
    </citation>
    <scope>NUCLEOTIDE SEQUENCE [LARGE SCALE GENOMIC DNA]</scope>
    <source>
        <strain evidence="2 3">AFS010764</strain>
    </source>
</reference>
<proteinExistence type="predicted"/>
<dbReference type="RefSeq" id="WP_098103085.1">
    <property type="nucleotide sequence ID" value="NZ_NUDL01000080.1"/>
</dbReference>
<dbReference type="AlphaFoldDB" id="A0A2A8BJ23"/>
<accession>A0A2A8BJ23</accession>
<comment type="caution">
    <text evidence="2">The sequence shown here is derived from an EMBL/GenBank/DDBJ whole genome shotgun (WGS) entry which is preliminary data.</text>
</comment>
<evidence type="ECO:0000256" key="1">
    <source>
        <dbReference type="SAM" id="MobiDB-lite"/>
    </source>
</evidence>
<protein>
    <submittedName>
        <fullName evidence="2">Uncharacterized protein</fullName>
    </submittedName>
</protein>
<evidence type="ECO:0000313" key="3">
    <source>
        <dbReference type="Proteomes" id="UP000220621"/>
    </source>
</evidence>
<name>A0A2A8BJ23_9BACI</name>